<evidence type="ECO:0000256" key="4">
    <source>
        <dbReference type="ARBA" id="ARBA00022989"/>
    </source>
</evidence>
<keyword evidence="5 6" id="KW-0472">Membrane</keyword>
<dbReference type="InParanoid" id="C1F6M2"/>
<protein>
    <submittedName>
        <fullName evidence="9">Permease, putative domain protein</fullName>
    </submittedName>
</protein>
<accession>C1F6M2</accession>
<evidence type="ECO:0000256" key="3">
    <source>
        <dbReference type="ARBA" id="ARBA00022692"/>
    </source>
</evidence>
<dbReference type="Pfam" id="PF02687">
    <property type="entry name" value="FtsX"/>
    <property type="match status" value="2"/>
</dbReference>
<name>C1F6M2_ACIC5</name>
<feature type="transmembrane region" description="Helical" evidence="6">
    <location>
        <begin position="25"/>
        <end position="45"/>
    </location>
</feature>
<dbReference type="OrthoDB" id="9770036at2"/>
<dbReference type="PANTHER" id="PTHR30572:SF18">
    <property type="entry name" value="ABC-TYPE MACROLIDE FAMILY EXPORT SYSTEM PERMEASE COMPONENT 2"/>
    <property type="match status" value="1"/>
</dbReference>
<evidence type="ECO:0000256" key="6">
    <source>
        <dbReference type="SAM" id="Phobius"/>
    </source>
</evidence>
<evidence type="ECO:0000259" key="7">
    <source>
        <dbReference type="Pfam" id="PF02687"/>
    </source>
</evidence>
<dbReference type="InterPro" id="IPR025857">
    <property type="entry name" value="MacB_PCD"/>
</dbReference>
<dbReference type="Pfam" id="PF12704">
    <property type="entry name" value="MacB_PCD"/>
    <property type="match status" value="1"/>
</dbReference>
<feature type="transmembrane region" description="Helical" evidence="6">
    <location>
        <begin position="276"/>
        <end position="300"/>
    </location>
</feature>
<feature type="domain" description="MacB-like periplasmic core" evidence="8">
    <location>
        <begin position="27"/>
        <end position="242"/>
    </location>
</feature>
<feature type="transmembrane region" description="Helical" evidence="6">
    <location>
        <begin position="802"/>
        <end position="824"/>
    </location>
</feature>
<reference evidence="9 10" key="1">
    <citation type="journal article" date="2009" name="Appl. Environ. Microbiol.">
        <title>Three genomes from the phylum Acidobacteria provide insight into the lifestyles of these microorganisms in soils.</title>
        <authorList>
            <person name="Ward N.L."/>
            <person name="Challacombe J.F."/>
            <person name="Janssen P.H."/>
            <person name="Henrissat B."/>
            <person name="Coutinho P.M."/>
            <person name="Wu M."/>
            <person name="Xie G."/>
            <person name="Haft D.H."/>
            <person name="Sait M."/>
            <person name="Badger J."/>
            <person name="Barabote R.D."/>
            <person name="Bradley B."/>
            <person name="Brettin T.S."/>
            <person name="Brinkac L.M."/>
            <person name="Bruce D."/>
            <person name="Creasy T."/>
            <person name="Daugherty S.C."/>
            <person name="Davidsen T.M."/>
            <person name="DeBoy R.T."/>
            <person name="Detter J.C."/>
            <person name="Dodson R.J."/>
            <person name="Durkin A.S."/>
            <person name="Ganapathy A."/>
            <person name="Gwinn-Giglio M."/>
            <person name="Han C.S."/>
            <person name="Khouri H."/>
            <person name="Kiss H."/>
            <person name="Kothari S.P."/>
            <person name="Madupu R."/>
            <person name="Nelson K.E."/>
            <person name="Nelson W.C."/>
            <person name="Paulsen I."/>
            <person name="Penn K."/>
            <person name="Ren Q."/>
            <person name="Rosovitz M.J."/>
            <person name="Selengut J.D."/>
            <person name="Shrivastava S."/>
            <person name="Sullivan S.A."/>
            <person name="Tapia R."/>
            <person name="Thompson L.S."/>
            <person name="Watkins K.L."/>
            <person name="Yang Q."/>
            <person name="Yu C."/>
            <person name="Zafar N."/>
            <person name="Zhou L."/>
            <person name="Kuske C.R."/>
        </authorList>
    </citation>
    <scope>NUCLEOTIDE SEQUENCE [LARGE SCALE GENOMIC DNA]</scope>
    <source>
        <strain evidence="10">ATCC 51196 / DSM 11244 / BCRC 80197 / JCM 7670 / NBRC 15755 / NCIMB 13165 / 161</strain>
    </source>
</reference>
<dbReference type="KEGG" id="aca:ACP_1527"/>
<feature type="transmembrane region" description="Helical" evidence="6">
    <location>
        <begin position="414"/>
        <end position="434"/>
    </location>
</feature>
<dbReference type="STRING" id="240015.ACP_1527"/>
<dbReference type="HOGENOM" id="CLU_009433_1_0_0"/>
<dbReference type="InterPro" id="IPR003838">
    <property type="entry name" value="ABC3_permease_C"/>
</dbReference>
<dbReference type="EMBL" id="CP001472">
    <property type="protein sequence ID" value="ACO33428.1"/>
    <property type="molecule type" value="Genomic_DNA"/>
</dbReference>
<gene>
    <name evidence="9" type="ordered locus">ACP_1527</name>
</gene>
<feature type="domain" description="ABC3 transporter permease C-terminal" evidence="7">
    <location>
        <begin position="721"/>
        <end position="829"/>
    </location>
</feature>
<evidence type="ECO:0000256" key="2">
    <source>
        <dbReference type="ARBA" id="ARBA00022475"/>
    </source>
</evidence>
<comment type="subcellular location">
    <subcellularLocation>
        <location evidence="1">Cell membrane</location>
        <topology evidence="1">Multi-pass membrane protein</topology>
    </subcellularLocation>
</comment>
<feature type="transmembrane region" description="Helical" evidence="6">
    <location>
        <begin position="713"/>
        <end position="735"/>
    </location>
</feature>
<keyword evidence="3 6" id="KW-0812">Transmembrane</keyword>
<organism evidence="9 10">
    <name type="scientific">Acidobacterium capsulatum (strain ATCC 51196 / DSM 11244 / BCRC 80197 / JCM 7670 / NBRC 15755 / NCIMB 13165 / 161)</name>
    <dbReference type="NCBI Taxonomy" id="240015"/>
    <lineage>
        <taxon>Bacteria</taxon>
        <taxon>Pseudomonadati</taxon>
        <taxon>Acidobacteriota</taxon>
        <taxon>Terriglobia</taxon>
        <taxon>Terriglobales</taxon>
        <taxon>Acidobacteriaceae</taxon>
        <taxon>Acidobacterium</taxon>
    </lineage>
</organism>
<dbReference type="AlphaFoldDB" id="C1F6M2"/>
<feature type="transmembrane region" description="Helical" evidence="6">
    <location>
        <begin position="320"/>
        <end position="346"/>
    </location>
</feature>
<dbReference type="InterPro" id="IPR050250">
    <property type="entry name" value="Macrolide_Exporter_MacB"/>
</dbReference>
<dbReference type="Proteomes" id="UP000002207">
    <property type="component" value="Chromosome"/>
</dbReference>
<feature type="transmembrane region" description="Helical" evidence="6">
    <location>
        <begin position="769"/>
        <end position="787"/>
    </location>
</feature>
<evidence type="ECO:0000256" key="5">
    <source>
        <dbReference type="ARBA" id="ARBA00023136"/>
    </source>
</evidence>
<keyword evidence="4 6" id="KW-1133">Transmembrane helix</keyword>
<dbReference type="RefSeq" id="WP_015896656.1">
    <property type="nucleotide sequence ID" value="NC_012483.1"/>
</dbReference>
<dbReference type="GO" id="GO:0022857">
    <property type="term" value="F:transmembrane transporter activity"/>
    <property type="evidence" value="ECO:0007669"/>
    <property type="project" value="TreeGrafter"/>
</dbReference>
<sequence>MNWPVVANDVHTAAKRIRRHPKNPLVLVITLAVAVGSVVGIFDLARQVLHAPLPYRQPDRIVVAGETVSPFLVSVYDWQHNPRDHSIFRSIAEYRSQTTLFDSGSGGRKLTIADVTPHFFSVLGVRMALGSGLPDTPPTPPSHRISWMPMVVSHHMWQKYLGSNPDIVGHTIRLKFLPPYRFLVVGVAPAGVRFPSSVDAWIPEHLFGTSMAQTDGPGGYYPRSIARLRPGVSVPEAEAAIRSWSHTSSEWLWNHSVRLTPFRKYVGGEFYRAAPMLWLLTILFLTLVVAAAVNICHREFEARDQEMRIRQMIGGRPRRLLWMLGIEVMALLLLAMAGAFFVRYAVLQVTLNYVLLPVGIHTSLTWMDVAIAGGAMLLSAALVLIPEAMALGVLPQFGLRRWARLGGSRPISQFRIPIHVAAATMILVTAAVLLRTASEISHISPGVRAKGVFVGEVALPFDRSTYLSRHLPTVSPKATAQAKQQEIAKQEQVRIQRTQQFAALMNLYFSSIVRRVKADARVTDAGVISIAPYSGYPPNTFGVVVSRVVPTKPPYHVTTGAQLVTMSAGAAKAMGLTALQGHGFGVGSAGELGKNAVLVNEAMARKIGSGGTSLGRYVWPPLDAGSWPRIVGIVNNVRAENIFAQPVPTIYYPSSVIGMSDMDVVFHVSENMPVREASSILQKAVERVSPDAVISHFAPMENMIASADTLTRYMADFLLALAVVGVFIVAVCAWAESSGEVRRREHEMGIRLAIGAEPGQLVQLMLWRLALPSLVAATLGAIAGWWISQVMAYMFHGLEPRVGMFVCGAAIVETYVVLVSILALRRGLQRNPRDMIGEGAA</sequence>
<dbReference type="eggNOG" id="COG0577">
    <property type="taxonomic scope" value="Bacteria"/>
</dbReference>
<keyword evidence="10" id="KW-1185">Reference proteome</keyword>
<proteinExistence type="predicted"/>
<feature type="domain" description="ABC3 transporter permease C-terminal" evidence="7">
    <location>
        <begin position="279"/>
        <end position="385"/>
    </location>
</feature>
<keyword evidence="2" id="KW-1003">Cell membrane</keyword>
<evidence type="ECO:0000256" key="1">
    <source>
        <dbReference type="ARBA" id="ARBA00004651"/>
    </source>
</evidence>
<dbReference type="GO" id="GO:0005886">
    <property type="term" value="C:plasma membrane"/>
    <property type="evidence" value="ECO:0007669"/>
    <property type="project" value="UniProtKB-SubCell"/>
</dbReference>
<evidence type="ECO:0000259" key="8">
    <source>
        <dbReference type="Pfam" id="PF12704"/>
    </source>
</evidence>
<evidence type="ECO:0000313" key="10">
    <source>
        <dbReference type="Proteomes" id="UP000002207"/>
    </source>
</evidence>
<dbReference type="PANTHER" id="PTHR30572">
    <property type="entry name" value="MEMBRANE COMPONENT OF TRANSPORTER-RELATED"/>
    <property type="match status" value="1"/>
</dbReference>
<feature type="transmembrane region" description="Helical" evidence="6">
    <location>
        <begin position="366"/>
        <end position="394"/>
    </location>
</feature>
<evidence type="ECO:0000313" key="9">
    <source>
        <dbReference type="EMBL" id="ACO33428.1"/>
    </source>
</evidence>